<reference evidence="3" key="1">
    <citation type="journal article" date="2020" name="Stud. Mycol.">
        <title>101 Dothideomycetes genomes: a test case for predicting lifestyles and emergence of pathogens.</title>
        <authorList>
            <person name="Haridas S."/>
            <person name="Albert R."/>
            <person name="Binder M."/>
            <person name="Bloem J."/>
            <person name="Labutti K."/>
            <person name="Salamov A."/>
            <person name="Andreopoulos B."/>
            <person name="Baker S."/>
            <person name="Barry K."/>
            <person name="Bills G."/>
            <person name="Bluhm B."/>
            <person name="Cannon C."/>
            <person name="Castanera R."/>
            <person name="Culley D."/>
            <person name="Daum C."/>
            <person name="Ezra D."/>
            <person name="Gonzalez J."/>
            <person name="Henrissat B."/>
            <person name="Kuo A."/>
            <person name="Liang C."/>
            <person name="Lipzen A."/>
            <person name="Lutzoni F."/>
            <person name="Magnuson J."/>
            <person name="Mondo S."/>
            <person name="Nolan M."/>
            <person name="Ohm R."/>
            <person name="Pangilinan J."/>
            <person name="Park H.-J."/>
            <person name="Ramirez L."/>
            <person name="Alfaro M."/>
            <person name="Sun H."/>
            <person name="Tritt A."/>
            <person name="Yoshinaga Y."/>
            <person name="Zwiers L.-H."/>
            <person name="Turgeon B."/>
            <person name="Goodwin S."/>
            <person name="Spatafora J."/>
            <person name="Crous P."/>
            <person name="Grigoriev I."/>
        </authorList>
    </citation>
    <scope>NUCLEOTIDE SEQUENCE</scope>
    <source>
        <strain evidence="3">CBS 113389</strain>
    </source>
</reference>
<dbReference type="RefSeq" id="XP_033593191.1">
    <property type="nucleotide sequence ID" value="XM_033730703.1"/>
</dbReference>
<name>A0A6A6Q2Y7_9PEZI</name>
<proteinExistence type="predicted"/>
<dbReference type="InterPro" id="IPR046341">
    <property type="entry name" value="SET_dom_sf"/>
</dbReference>
<evidence type="ECO:0000256" key="1">
    <source>
        <dbReference type="SAM" id="MobiDB-lite"/>
    </source>
</evidence>
<dbReference type="Pfam" id="PF00856">
    <property type="entry name" value="SET"/>
    <property type="match status" value="1"/>
</dbReference>
<dbReference type="OrthoDB" id="10261904at2759"/>
<sequence>MTVARRDVRENVQQQKKRISDNPALQPSSLEKLINGIWDSLFSGVRMDPTEIIAQWQTIESSRQPRLLTDANHELAPRSAQDAFGRMSVLARKISQTTKACRSLEVIVQAHWITCFDDRVAELAQTITREKARKAAICEACSDFNWTEKELRNKMAIWRGYHEIKQAAGWSALVFAGMGLYRFCKYRVSFTEDTFQTLRRLQHRFEVAADTLHPRWRTLLGIVDAPTTPKYTGHLHDWVVNGPDNEAIPLPKTYHKWDKNFSYTHLPDSVIDEEAWGDYDPRSVVSGNAENEFTCQSCGEKQSSTPTDNACNCYANLYGSPKSSLAPVQIFRTANGKNNGLIACGAFEKGWAVGEFVGELTTGIRGLDVMIDRTERASYQIWQGRKGNHTRFINHSCEPNTHYERFVWLGKQRSVLVSDGIAAGDEITVDYGNTYWDDLDKECLCGRPTCRYRRRQVTQLVTPPNGESE</sequence>
<dbReference type="EMBL" id="MU001632">
    <property type="protein sequence ID" value="KAF2486622.1"/>
    <property type="molecule type" value="Genomic_DNA"/>
</dbReference>
<keyword evidence="4" id="KW-1185">Reference proteome</keyword>
<evidence type="ECO:0000313" key="3">
    <source>
        <dbReference type="EMBL" id="KAF2486622.1"/>
    </source>
</evidence>
<dbReference type="PROSITE" id="PS50280">
    <property type="entry name" value="SET"/>
    <property type="match status" value="1"/>
</dbReference>
<feature type="compositionally biased region" description="Basic and acidic residues" evidence="1">
    <location>
        <begin position="1"/>
        <end position="10"/>
    </location>
</feature>
<dbReference type="InterPro" id="IPR001214">
    <property type="entry name" value="SET_dom"/>
</dbReference>
<protein>
    <recommendedName>
        <fullName evidence="2">SET domain-containing protein</fullName>
    </recommendedName>
</protein>
<feature type="region of interest" description="Disordered" evidence="1">
    <location>
        <begin position="1"/>
        <end position="22"/>
    </location>
</feature>
<dbReference type="GeneID" id="54471705"/>
<dbReference type="Proteomes" id="UP000799767">
    <property type="component" value="Unassembled WGS sequence"/>
</dbReference>
<dbReference type="Gene3D" id="2.170.270.10">
    <property type="entry name" value="SET domain"/>
    <property type="match status" value="1"/>
</dbReference>
<organism evidence="3 4">
    <name type="scientific">Neohortaea acidophila</name>
    <dbReference type="NCBI Taxonomy" id="245834"/>
    <lineage>
        <taxon>Eukaryota</taxon>
        <taxon>Fungi</taxon>
        <taxon>Dikarya</taxon>
        <taxon>Ascomycota</taxon>
        <taxon>Pezizomycotina</taxon>
        <taxon>Dothideomycetes</taxon>
        <taxon>Dothideomycetidae</taxon>
        <taxon>Mycosphaerellales</taxon>
        <taxon>Teratosphaeriaceae</taxon>
        <taxon>Neohortaea</taxon>
    </lineage>
</organism>
<dbReference type="AlphaFoldDB" id="A0A6A6Q2Y7"/>
<evidence type="ECO:0000313" key="4">
    <source>
        <dbReference type="Proteomes" id="UP000799767"/>
    </source>
</evidence>
<dbReference type="PANTHER" id="PTHR47250">
    <property type="entry name" value="HISTONE-LYSINE N-METHYLTRANSFERASE SET-6"/>
    <property type="match status" value="1"/>
</dbReference>
<dbReference type="SMART" id="SM00317">
    <property type="entry name" value="SET"/>
    <property type="match status" value="1"/>
</dbReference>
<dbReference type="InterPro" id="IPR053105">
    <property type="entry name" value="Class_V-like_SAM-MTase"/>
</dbReference>
<accession>A0A6A6Q2Y7</accession>
<dbReference type="SUPFAM" id="SSF82199">
    <property type="entry name" value="SET domain"/>
    <property type="match status" value="1"/>
</dbReference>
<dbReference type="PANTHER" id="PTHR47250:SF3">
    <property type="entry name" value="HISTONE-LYSINE N-METHYLTRANSFERASE SET-6"/>
    <property type="match status" value="1"/>
</dbReference>
<feature type="domain" description="SET" evidence="2">
    <location>
        <begin position="326"/>
        <end position="432"/>
    </location>
</feature>
<gene>
    <name evidence="3" type="ORF">BDY17DRAFT_246135</name>
</gene>
<evidence type="ECO:0000259" key="2">
    <source>
        <dbReference type="PROSITE" id="PS50280"/>
    </source>
</evidence>